<feature type="domain" description="5'-Nucleotidase C-terminal" evidence="4">
    <location>
        <begin position="323"/>
        <end position="498"/>
    </location>
</feature>
<evidence type="ECO:0000259" key="4">
    <source>
        <dbReference type="Pfam" id="PF02872"/>
    </source>
</evidence>
<feature type="signal peptide" evidence="2">
    <location>
        <begin position="1"/>
        <end position="25"/>
    </location>
</feature>
<evidence type="ECO:0000259" key="3">
    <source>
        <dbReference type="Pfam" id="PF00149"/>
    </source>
</evidence>
<dbReference type="Pfam" id="PF00149">
    <property type="entry name" value="Metallophos"/>
    <property type="match status" value="1"/>
</dbReference>
<comment type="similarity">
    <text evidence="2">Belongs to the 5'-nucleotidase family.</text>
</comment>
<dbReference type="GO" id="GO:0016787">
    <property type="term" value="F:hydrolase activity"/>
    <property type="evidence" value="ECO:0007669"/>
    <property type="project" value="UniProtKB-KW"/>
</dbReference>
<feature type="chain" id="PRO_5039762502" evidence="2">
    <location>
        <begin position="26"/>
        <end position="542"/>
    </location>
</feature>
<keyword evidence="1 2" id="KW-0732">Signal</keyword>
<dbReference type="Pfam" id="PF02872">
    <property type="entry name" value="5_nucleotid_C"/>
    <property type="match status" value="1"/>
</dbReference>
<dbReference type="PANTHER" id="PTHR11575:SF24">
    <property type="entry name" value="5'-NUCLEOTIDASE"/>
    <property type="match status" value="1"/>
</dbReference>
<dbReference type="PANTHER" id="PTHR11575">
    <property type="entry name" value="5'-NUCLEOTIDASE-RELATED"/>
    <property type="match status" value="1"/>
</dbReference>
<keyword evidence="2" id="KW-0547">Nucleotide-binding</keyword>
<reference evidence="5" key="1">
    <citation type="submission" date="2020-10" db="EMBL/GenBank/DDBJ databases">
        <authorList>
            <person name="Gilroy R."/>
        </authorList>
    </citation>
    <scope>NUCLEOTIDE SEQUENCE</scope>
    <source>
        <strain evidence="5">13766</strain>
    </source>
</reference>
<proteinExistence type="inferred from homology"/>
<dbReference type="InterPro" id="IPR004843">
    <property type="entry name" value="Calcineurin-like_PHP"/>
</dbReference>
<dbReference type="InterPro" id="IPR008334">
    <property type="entry name" value="5'-Nucleotdase_C"/>
</dbReference>
<dbReference type="Gene3D" id="3.90.780.10">
    <property type="entry name" value="5'-Nucleotidase, C-terminal domain"/>
    <property type="match status" value="1"/>
</dbReference>
<dbReference type="GO" id="GO:0009166">
    <property type="term" value="P:nucleotide catabolic process"/>
    <property type="evidence" value="ECO:0007669"/>
    <property type="project" value="InterPro"/>
</dbReference>
<gene>
    <name evidence="5" type="ORF">IAA84_07920</name>
</gene>
<dbReference type="InterPro" id="IPR036907">
    <property type="entry name" value="5'-Nucleotdase_C_sf"/>
</dbReference>
<dbReference type="EMBL" id="DVJN01000159">
    <property type="protein sequence ID" value="HIS92923.1"/>
    <property type="molecule type" value="Genomic_DNA"/>
</dbReference>
<dbReference type="SUPFAM" id="SSF56300">
    <property type="entry name" value="Metallo-dependent phosphatases"/>
    <property type="match status" value="1"/>
</dbReference>
<dbReference type="InterPro" id="IPR029052">
    <property type="entry name" value="Metallo-depent_PP-like"/>
</dbReference>
<dbReference type="Proteomes" id="UP000824140">
    <property type="component" value="Unassembled WGS sequence"/>
</dbReference>
<dbReference type="InterPro" id="IPR006179">
    <property type="entry name" value="5_nucleotidase/apyrase"/>
</dbReference>
<evidence type="ECO:0000256" key="2">
    <source>
        <dbReference type="RuleBase" id="RU362119"/>
    </source>
</evidence>
<keyword evidence="2" id="KW-0378">Hydrolase</keyword>
<protein>
    <submittedName>
        <fullName evidence="5">Bifunctional metallophosphatase/5'-nucleotidase</fullName>
    </submittedName>
</protein>
<evidence type="ECO:0000313" key="5">
    <source>
        <dbReference type="EMBL" id="HIS92923.1"/>
    </source>
</evidence>
<feature type="domain" description="Calcineurin-like phosphoesterase" evidence="3">
    <location>
        <begin position="35"/>
        <end position="255"/>
    </location>
</feature>
<evidence type="ECO:0000313" key="6">
    <source>
        <dbReference type="Proteomes" id="UP000824140"/>
    </source>
</evidence>
<dbReference type="Gene3D" id="3.60.21.10">
    <property type="match status" value="1"/>
</dbReference>
<comment type="caution">
    <text evidence="5">The sequence shown here is derived from an EMBL/GenBank/DDBJ whole genome shotgun (WGS) entry which is preliminary data.</text>
</comment>
<evidence type="ECO:0000256" key="1">
    <source>
        <dbReference type="ARBA" id="ARBA00022729"/>
    </source>
</evidence>
<reference evidence="5" key="2">
    <citation type="journal article" date="2021" name="PeerJ">
        <title>Extensive microbial diversity within the chicken gut microbiome revealed by metagenomics and culture.</title>
        <authorList>
            <person name="Gilroy R."/>
            <person name="Ravi A."/>
            <person name="Getino M."/>
            <person name="Pursley I."/>
            <person name="Horton D.L."/>
            <person name="Alikhan N.F."/>
            <person name="Baker D."/>
            <person name="Gharbi K."/>
            <person name="Hall N."/>
            <person name="Watson M."/>
            <person name="Adriaenssens E.M."/>
            <person name="Foster-Nyarko E."/>
            <person name="Jarju S."/>
            <person name="Secka A."/>
            <person name="Antonio M."/>
            <person name="Oren A."/>
            <person name="Chaudhuri R.R."/>
            <person name="La Ragione R."/>
            <person name="Hildebrand F."/>
            <person name="Pallen M.J."/>
        </authorList>
    </citation>
    <scope>NUCLEOTIDE SEQUENCE</scope>
    <source>
        <strain evidence="5">13766</strain>
    </source>
</reference>
<dbReference type="PRINTS" id="PR01607">
    <property type="entry name" value="APYRASEFAMLY"/>
</dbReference>
<dbReference type="AlphaFoldDB" id="A0A9D1K7H9"/>
<dbReference type="SUPFAM" id="SSF55816">
    <property type="entry name" value="5'-nucleotidase (syn. UDP-sugar hydrolase), C-terminal domain"/>
    <property type="match status" value="1"/>
</dbReference>
<organism evidence="5 6">
    <name type="scientific">Candidatus Alectryocaccomicrobium excrementavium</name>
    <dbReference type="NCBI Taxonomy" id="2840668"/>
    <lineage>
        <taxon>Bacteria</taxon>
        <taxon>Bacillati</taxon>
        <taxon>Bacillota</taxon>
        <taxon>Clostridia</taxon>
        <taxon>Candidatus Alectryocaccomicrobium</taxon>
    </lineage>
</organism>
<name>A0A9D1K7H9_9FIRM</name>
<sequence>MWKKKWLGLILALAMALSMVAPAMAEEERLEGKLVIIHTNDIHGRAVAVAEDAENEVTGIWGYAAVAQLKKDYEEAGASVLLFDVGDAAQGMPIVNLSLGAQAIEFMNAAGYDAMSPGNHEFDWGLDNLQQIAEGAQFPILAANIVDSVSGETIFAPNAIFEMENGMQVGVFGLDTPETMTKAHPDKVKGITFFQAEELYECAQAQVDELTAAGCDVIVCLGHLGVDEESAPNRSTDLLENVTGIDVFLDGHSHTELSEMVGDTLLESTGQYGENVGVVEYDGETFSGRLIPAAEYAGSDETVATLVNGVDAEVQEQLSAVFATTEVDLNGEREPGVRTEETNLGDFASDAILWQAQQSVGDQVVAAVTNGGGIRASIPAGDISMNDMKTVFPYGNMVVTFTVTGAELLEALEAATAFLPASSGAFPQVAGIVFTVDTSVEYVNGEMYPNSTYYAPANPGSRVTIESVGGEAFDPEALYTIASNDFTAAGGDTYYAFAYPYANSGIDTGVSLEDALINYTSEVLGGVVGEEYAQPQGRITVK</sequence>
<accession>A0A9D1K7H9</accession>
<dbReference type="GO" id="GO:0000166">
    <property type="term" value="F:nucleotide binding"/>
    <property type="evidence" value="ECO:0007669"/>
    <property type="project" value="UniProtKB-KW"/>
</dbReference>